<gene>
    <name evidence="2" type="ORF">ACFOY7_12290</name>
</gene>
<evidence type="ECO:0000256" key="1">
    <source>
        <dbReference type="SAM" id="Phobius"/>
    </source>
</evidence>
<accession>A0ABV8WVI9</accession>
<feature type="transmembrane region" description="Helical" evidence="1">
    <location>
        <begin position="136"/>
        <end position="155"/>
    </location>
</feature>
<comment type="caution">
    <text evidence="2">The sequence shown here is derived from an EMBL/GenBank/DDBJ whole genome shotgun (WGS) entry which is preliminary data.</text>
</comment>
<proteinExistence type="predicted"/>
<evidence type="ECO:0000313" key="2">
    <source>
        <dbReference type="EMBL" id="MFC4403850.1"/>
    </source>
</evidence>
<keyword evidence="1" id="KW-0812">Transmembrane</keyword>
<keyword evidence="1" id="KW-0472">Membrane</keyword>
<name>A0ABV8WVI9_9BACI</name>
<dbReference type="Proteomes" id="UP001595882">
    <property type="component" value="Unassembled WGS sequence"/>
</dbReference>
<protein>
    <submittedName>
        <fullName evidence="2">Uncharacterized protein</fullName>
    </submittedName>
</protein>
<dbReference type="RefSeq" id="WP_390252380.1">
    <property type="nucleotide sequence ID" value="NZ_JBHSDT010000008.1"/>
</dbReference>
<feature type="transmembrane region" description="Helical" evidence="1">
    <location>
        <begin position="78"/>
        <end position="100"/>
    </location>
</feature>
<feature type="transmembrane region" description="Helical" evidence="1">
    <location>
        <begin position="49"/>
        <end position="71"/>
    </location>
</feature>
<organism evidence="2 3">
    <name type="scientific">Gracilibacillus xinjiangensis</name>
    <dbReference type="NCBI Taxonomy" id="1193282"/>
    <lineage>
        <taxon>Bacteria</taxon>
        <taxon>Bacillati</taxon>
        <taxon>Bacillota</taxon>
        <taxon>Bacilli</taxon>
        <taxon>Bacillales</taxon>
        <taxon>Bacillaceae</taxon>
        <taxon>Gracilibacillus</taxon>
    </lineage>
</organism>
<feature type="transmembrane region" description="Helical" evidence="1">
    <location>
        <begin position="12"/>
        <end position="29"/>
    </location>
</feature>
<keyword evidence="3" id="KW-1185">Reference proteome</keyword>
<reference evidence="3" key="1">
    <citation type="journal article" date="2019" name="Int. J. Syst. Evol. Microbiol.">
        <title>The Global Catalogue of Microorganisms (GCM) 10K type strain sequencing project: providing services to taxonomists for standard genome sequencing and annotation.</title>
        <authorList>
            <consortium name="The Broad Institute Genomics Platform"/>
            <consortium name="The Broad Institute Genome Sequencing Center for Infectious Disease"/>
            <person name="Wu L."/>
            <person name="Ma J."/>
        </authorList>
    </citation>
    <scope>NUCLEOTIDE SEQUENCE [LARGE SCALE GENOMIC DNA]</scope>
    <source>
        <strain evidence="3">CCUG 37865</strain>
    </source>
</reference>
<keyword evidence="1" id="KW-1133">Transmembrane helix</keyword>
<evidence type="ECO:0000313" key="3">
    <source>
        <dbReference type="Proteomes" id="UP001595882"/>
    </source>
</evidence>
<sequence>MKRDIRFSEKLLIAGLGFIFLFMIVQDWVPLGTLNDIQAIREEHSFNRLLLVTMINVGQILLLIGLIILFIGKRYPIWVRLWLIIHQICIFAGVLLSWWIPYFFGYGSEQIAESYHEMFGDTHTFLPLMNGIAPNTLHVLFHLTLLFCIIVTIYISTTTRKKEKYNNNLSENIS</sequence>
<dbReference type="EMBL" id="JBHSDT010000008">
    <property type="protein sequence ID" value="MFC4403850.1"/>
    <property type="molecule type" value="Genomic_DNA"/>
</dbReference>